<evidence type="ECO:0000313" key="2">
    <source>
        <dbReference type="EMBL" id="SNY60896.1"/>
    </source>
</evidence>
<dbReference type="Proteomes" id="UP000231702">
    <property type="component" value="Unassembled WGS sequence"/>
</dbReference>
<keyword evidence="1" id="KW-0378">Hydrolase</keyword>
<protein>
    <submittedName>
        <fullName evidence="1">Acyloxyacyl hydrolase</fullName>
    </submittedName>
    <submittedName>
        <fullName evidence="2">Lipid A 3-O-deacylase (PagL)</fullName>
    </submittedName>
</protein>
<sequence length="169" mass="18386">MDGTLAVLFLLSGLTDMGLNHCGAEGCLAQAPAENRLAISGGQVLFQEDHISNEIYLKYDFGNSYGPFQPSFGLSVTDEGDAWVGMGASWTAELDQLYVQLSLMPGLYAQGDGPDLGHTVEFRSGIELGYEARNGWRYGLMYDHRSNAELSSLNPGLETLQFRVSVPLN</sequence>
<keyword evidence="4" id="KW-1185">Reference proteome</keyword>
<dbReference type="Proteomes" id="UP000231655">
    <property type="component" value="Unassembled WGS sequence"/>
</dbReference>
<reference evidence="2 3" key="1">
    <citation type="submission" date="2017-09" db="EMBL/GenBank/DDBJ databases">
        <authorList>
            <person name="Ehlers B."/>
            <person name="Leendertz F.H."/>
        </authorList>
    </citation>
    <scope>NUCLEOTIDE SEQUENCE [LARGE SCALE GENOMIC DNA]</scope>
    <source>
        <strain evidence="2 3">CGMCC 1.12662</strain>
    </source>
</reference>
<gene>
    <name evidence="1" type="ORF">CVM39_06920</name>
    <name evidence="2" type="ORF">SAMN06297129_4005</name>
</gene>
<dbReference type="InterPro" id="IPR018550">
    <property type="entry name" value="Lipid-A_deacylase-rel"/>
</dbReference>
<dbReference type="Gene3D" id="2.40.160.20">
    <property type="match status" value="1"/>
</dbReference>
<reference evidence="1 4" key="2">
    <citation type="journal article" date="2018" name="Int. J. Syst. Evol. Microbiol.">
        <title>Pseudooceanicola lipolyticus sp. nov., a marine alphaproteobacterium, reclassification of Oceanicola flagellatus as Pseudooceanicola flagellatus comb. nov. and emended description of the genus Pseudooceanicola.</title>
        <authorList>
            <person name="Huang M.-M."/>
            <person name="Guo L.-L."/>
            <person name="Wu Y.-H."/>
            <person name="Lai Q.-L."/>
            <person name="Shao Z.-Z."/>
            <person name="Wang C.-S."/>
            <person name="Wu M."/>
            <person name="Xu X.-W."/>
        </authorList>
    </citation>
    <scope>NUCLEOTIDE SEQUENCE [LARGE SCALE GENOMIC DNA]</scope>
    <source>
        <strain evidence="1 4">Ar-45</strain>
    </source>
</reference>
<dbReference type="AlphaFoldDB" id="A0A285JNJ2"/>
<dbReference type="EMBL" id="PGTD01000014">
    <property type="protein sequence ID" value="PJE30226.1"/>
    <property type="molecule type" value="Genomic_DNA"/>
</dbReference>
<name>A0A285JNJ2_9RHOB</name>
<dbReference type="EMBL" id="OBEA01000015">
    <property type="protein sequence ID" value="SNY60896.1"/>
    <property type="molecule type" value="Genomic_DNA"/>
</dbReference>
<evidence type="ECO:0000313" key="3">
    <source>
        <dbReference type="Proteomes" id="UP000231655"/>
    </source>
</evidence>
<dbReference type="GO" id="GO:0016787">
    <property type="term" value="F:hydrolase activity"/>
    <property type="evidence" value="ECO:0007669"/>
    <property type="project" value="UniProtKB-KW"/>
</dbReference>
<dbReference type="Pfam" id="PF09411">
    <property type="entry name" value="PagL"/>
    <property type="match status" value="1"/>
</dbReference>
<dbReference type="OrthoDB" id="6199047at2"/>
<organism evidence="2 3">
    <name type="scientific">Pseudooceanicola antarcticus</name>
    <dbReference type="NCBI Taxonomy" id="1247613"/>
    <lineage>
        <taxon>Bacteria</taxon>
        <taxon>Pseudomonadati</taxon>
        <taxon>Pseudomonadota</taxon>
        <taxon>Alphaproteobacteria</taxon>
        <taxon>Rhodobacterales</taxon>
        <taxon>Paracoccaceae</taxon>
        <taxon>Pseudooceanicola</taxon>
    </lineage>
</organism>
<proteinExistence type="predicted"/>
<evidence type="ECO:0000313" key="4">
    <source>
        <dbReference type="Proteomes" id="UP000231702"/>
    </source>
</evidence>
<evidence type="ECO:0000313" key="1">
    <source>
        <dbReference type="EMBL" id="PJE30226.1"/>
    </source>
</evidence>
<dbReference type="RefSeq" id="WP_097147573.1">
    <property type="nucleotide sequence ID" value="NZ_OBEA01000015.1"/>
</dbReference>
<accession>A0A285JNJ2</accession>